<dbReference type="Gene3D" id="3.40.30.10">
    <property type="entry name" value="Glutaredoxin"/>
    <property type="match status" value="1"/>
</dbReference>
<dbReference type="EMBL" id="PNIM01000011">
    <property type="protein sequence ID" value="PMB75574.1"/>
    <property type="molecule type" value="Genomic_DNA"/>
</dbReference>
<feature type="domain" description="Glutaredoxin" evidence="1">
    <location>
        <begin position="8"/>
        <end position="40"/>
    </location>
</feature>
<dbReference type="EMBL" id="JADEZV010000002">
    <property type="protein sequence ID" value="MBE9391296.1"/>
    <property type="molecule type" value="Genomic_DNA"/>
</dbReference>
<dbReference type="InterPro" id="IPR002109">
    <property type="entry name" value="Glutaredoxin"/>
</dbReference>
<dbReference type="SUPFAM" id="SSF52833">
    <property type="entry name" value="Thioredoxin-like"/>
    <property type="match status" value="1"/>
</dbReference>
<protein>
    <submittedName>
        <fullName evidence="4">Glutaredoxin 3</fullName>
    </submittedName>
</protein>
<dbReference type="EMBL" id="DSFH01000059">
    <property type="protein sequence ID" value="HEW64347.1"/>
    <property type="molecule type" value="Genomic_DNA"/>
</dbReference>
<accession>A0A2J6NAQ9</accession>
<organism evidence="4 5">
    <name type="scientific">Fervidicoccus fontis</name>
    <dbReference type="NCBI Taxonomy" id="683846"/>
    <lineage>
        <taxon>Archaea</taxon>
        <taxon>Thermoproteota</taxon>
        <taxon>Thermoprotei</taxon>
        <taxon>Fervidicoccales</taxon>
        <taxon>Fervidicoccaceae</taxon>
        <taxon>Fervidicoccus</taxon>
    </lineage>
</organism>
<dbReference type="RefSeq" id="WP_014557867.1">
    <property type="nucleotide sequence ID" value="NZ_DSFH01000059.1"/>
</dbReference>
<evidence type="ECO:0000313" key="4">
    <source>
        <dbReference type="EMBL" id="PMB75574.1"/>
    </source>
</evidence>
<dbReference type="PROSITE" id="PS51354">
    <property type="entry name" value="GLUTAREDOXIN_2"/>
    <property type="match status" value="1"/>
</dbReference>
<reference evidence="4 5" key="1">
    <citation type="submission" date="2018-01" db="EMBL/GenBank/DDBJ databases">
        <title>Metagenomic assembled genomes from two thermal pools in the Uzon Caldera, Kamchatka, Russia.</title>
        <authorList>
            <person name="Wilkins L."/>
            <person name="Ettinger C."/>
        </authorList>
    </citation>
    <scope>NUCLEOTIDE SEQUENCE [LARGE SCALE GENOMIC DNA]</scope>
    <source>
        <strain evidence="4">ZAV-06</strain>
    </source>
</reference>
<proteinExistence type="predicted"/>
<dbReference type="InterPro" id="IPR036249">
    <property type="entry name" value="Thioredoxin-like_sf"/>
</dbReference>
<dbReference type="Proteomes" id="UP000237153">
    <property type="component" value="Unassembled WGS sequence"/>
</dbReference>
<evidence type="ECO:0000313" key="5">
    <source>
        <dbReference type="Proteomes" id="UP000237153"/>
    </source>
</evidence>
<reference evidence="3" key="3">
    <citation type="submission" date="2020-10" db="EMBL/GenBank/DDBJ databases">
        <title>Fervidococcus fontis strain 3639Fd - the first crenarchaeon capable of growth on lipids.</title>
        <authorList>
            <person name="Kochetkova T.V."/>
            <person name="Elcheninov A.G."/>
            <person name="Toschakov S.V."/>
            <person name="Kublanov I.V."/>
        </authorList>
    </citation>
    <scope>NUCLEOTIDE SEQUENCE</scope>
    <source>
        <strain evidence="3">3639Fd</strain>
    </source>
</reference>
<dbReference type="Proteomes" id="UP000886076">
    <property type="component" value="Unassembled WGS sequence"/>
</dbReference>
<dbReference type="GeneID" id="12449811"/>
<comment type="caution">
    <text evidence="4">The sequence shown here is derived from an EMBL/GenBank/DDBJ whole genome shotgun (WGS) entry which is preliminary data.</text>
</comment>
<evidence type="ECO:0000313" key="2">
    <source>
        <dbReference type="EMBL" id="HEW64347.1"/>
    </source>
</evidence>
<gene>
    <name evidence="4" type="ORF">C0188_02640</name>
    <name evidence="2" type="ORF">ENO39_04760</name>
    <name evidence="3" type="ORF">IOK49_04315</name>
</gene>
<dbReference type="AlphaFoldDB" id="A0A2J6NAQ9"/>
<dbReference type="Proteomes" id="UP000652307">
    <property type="component" value="Unassembled WGS sequence"/>
</dbReference>
<dbReference type="Pfam" id="PF00462">
    <property type="entry name" value="Glutaredoxin"/>
    <property type="match status" value="1"/>
</dbReference>
<sequence length="99" mass="11472">MEEKRKLVVYGLKGCSPCERAFLFLKKAGIEFEYVEISNCDDANIEEVLFYEDGEALLPLILDKKTESILIGCPKSYERFIEELRKSIKIYAINDKQKT</sequence>
<evidence type="ECO:0000259" key="1">
    <source>
        <dbReference type="Pfam" id="PF00462"/>
    </source>
</evidence>
<name>A0A2J6NAQ9_9CREN</name>
<evidence type="ECO:0000313" key="3">
    <source>
        <dbReference type="EMBL" id="MBE9391296.1"/>
    </source>
</evidence>
<reference evidence="2" key="2">
    <citation type="journal article" date="2020" name="mSystems">
        <title>Genome- and Community-Level Interaction Insights into Carbon Utilization and Element Cycling Functions of Hydrothermarchaeota in Hydrothermal Sediment.</title>
        <authorList>
            <person name="Zhou Z."/>
            <person name="Liu Y."/>
            <person name="Xu W."/>
            <person name="Pan J."/>
            <person name="Luo Z.H."/>
            <person name="Li M."/>
        </authorList>
    </citation>
    <scope>NUCLEOTIDE SEQUENCE [LARGE SCALE GENOMIC DNA]</scope>
    <source>
        <strain evidence="2">SpSt-1261</strain>
    </source>
</reference>